<reference evidence="2 3" key="1">
    <citation type="submission" date="2016-10" db="EMBL/GenBank/DDBJ databases">
        <title>The genome sequence of Colletotrichum fioriniae PJ7.</title>
        <authorList>
            <person name="Baroncelli R."/>
        </authorList>
    </citation>
    <scope>NUCLEOTIDE SEQUENCE [LARGE SCALE GENOMIC DNA]</scope>
    <source>
        <strain evidence="2 3">IMI 309622</strain>
    </source>
</reference>
<dbReference type="AlphaFoldDB" id="A0AAJ0E4K0"/>
<comment type="caution">
    <text evidence="2">The sequence shown here is derived from an EMBL/GenBank/DDBJ whole genome shotgun (WGS) entry which is preliminary data.</text>
</comment>
<dbReference type="GeneID" id="85336292"/>
<feature type="compositionally biased region" description="Polar residues" evidence="1">
    <location>
        <begin position="1"/>
        <end position="10"/>
    </location>
</feature>
<accession>A0AAJ0E4K0</accession>
<dbReference type="EMBL" id="MOOE01000004">
    <property type="protein sequence ID" value="KAK1532581.1"/>
    <property type="molecule type" value="Genomic_DNA"/>
</dbReference>
<evidence type="ECO:0000256" key="1">
    <source>
        <dbReference type="SAM" id="MobiDB-lite"/>
    </source>
</evidence>
<name>A0AAJ0E4K0_9PEZI</name>
<gene>
    <name evidence="2" type="ORF">CCOS01_04564</name>
</gene>
<evidence type="ECO:0000313" key="2">
    <source>
        <dbReference type="EMBL" id="KAK1532581.1"/>
    </source>
</evidence>
<proteinExistence type="predicted"/>
<protein>
    <submittedName>
        <fullName evidence="2">Uncharacterized protein</fullName>
    </submittedName>
</protein>
<feature type="region of interest" description="Disordered" evidence="1">
    <location>
        <begin position="1"/>
        <end position="20"/>
    </location>
</feature>
<organism evidence="2 3">
    <name type="scientific">Colletotrichum costaricense</name>
    <dbReference type="NCBI Taxonomy" id="1209916"/>
    <lineage>
        <taxon>Eukaryota</taxon>
        <taxon>Fungi</taxon>
        <taxon>Dikarya</taxon>
        <taxon>Ascomycota</taxon>
        <taxon>Pezizomycotina</taxon>
        <taxon>Sordariomycetes</taxon>
        <taxon>Hypocreomycetidae</taxon>
        <taxon>Glomerellales</taxon>
        <taxon>Glomerellaceae</taxon>
        <taxon>Colletotrichum</taxon>
        <taxon>Colletotrichum acutatum species complex</taxon>
    </lineage>
</organism>
<dbReference type="RefSeq" id="XP_060316703.1">
    <property type="nucleotide sequence ID" value="XM_060452745.1"/>
</dbReference>
<dbReference type="Proteomes" id="UP001240678">
    <property type="component" value="Unassembled WGS sequence"/>
</dbReference>
<keyword evidence="3" id="KW-1185">Reference proteome</keyword>
<sequence>MRATNFSSPLQHHPPHRGRVRCGTRATRAVNPRIGKKECPINVVLCGWPHSCF</sequence>
<evidence type="ECO:0000313" key="3">
    <source>
        <dbReference type="Proteomes" id="UP001240678"/>
    </source>
</evidence>